<dbReference type="AlphaFoldDB" id="A0AB34JH58"/>
<dbReference type="EMBL" id="JBGBPQ010000008">
    <property type="protein sequence ID" value="KAL1520587.1"/>
    <property type="molecule type" value="Genomic_DNA"/>
</dbReference>
<dbReference type="SUPFAM" id="SSF48452">
    <property type="entry name" value="TPR-like"/>
    <property type="match status" value="1"/>
</dbReference>
<dbReference type="GO" id="GO:0051879">
    <property type="term" value="F:Hsp90 protein binding"/>
    <property type="evidence" value="ECO:0007669"/>
    <property type="project" value="TreeGrafter"/>
</dbReference>
<keyword evidence="2" id="KW-0802">TPR repeat</keyword>
<keyword evidence="1" id="KW-0677">Repeat</keyword>
<dbReference type="PANTHER" id="PTHR22904:SF523">
    <property type="entry name" value="STRESS-INDUCED-PHOSPHOPROTEIN 1"/>
    <property type="match status" value="1"/>
</dbReference>
<reference evidence="3 4" key="1">
    <citation type="journal article" date="2024" name="Science">
        <title>Giant polyketide synthase enzymes in the biosynthesis of giant marine polyether toxins.</title>
        <authorList>
            <person name="Fallon T.R."/>
            <person name="Shende V.V."/>
            <person name="Wierzbicki I.H."/>
            <person name="Pendleton A.L."/>
            <person name="Watervoot N.F."/>
            <person name="Auber R.P."/>
            <person name="Gonzalez D.J."/>
            <person name="Wisecaver J.H."/>
            <person name="Moore B.S."/>
        </authorList>
    </citation>
    <scope>NUCLEOTIDE SEQUENCE [LARGE SCALE GENOMIC DNA]</scope>
    <source>
        <strain evidence="3 4">12B1</strain>
    </source>
</reference>
<dbReference type="PANTHER" id="PTHR22904">
    <property type="entry name" value="TPR REPEAT CONTAINING PROTEIN"/>
    <property type="match status" value="1"/>
</dbReference>
<dbReference type="Gene3D" id="1.25.40.10">
    <property type="entry name" value="Tetratricopeptide repeat domain"/>
    <property type="match status" value="1"/>
</dbReference>
<dbReference type="SMART" id="SM00028">
    <property type="entry name" value="TPR"/>
    <property type="match status" value="2"/>
</dbReference>
<organism evidence="3 4">
    <name type="scientific">Prymnesium parvum</name>
    <name type="common">Toxic golden alga</name>
    <dbReference type="NCBI Taxonomy" id="97485"/>
    <lineage>
        <taxon>Eukaryota</taxon>
        <taxon>Haptista</taxon>
        <taxon>Haptophyta</taxon>
        <taxon>Prymnesiophyceae</taxon>
        <taxon>Prymnesiales</taxon>
        <taxon>Prymnesiaceae</taxon>
        <taxon>Prymnesium</taxon>
    </lineage>
</organism>
<proteinExistence type="predicted"/>
<comment type="caution">
    <text evidence="3">The sequence shown here is derived from an EMBL/GenBank/DDBJ whole genome shotgun (WGS) entry which is preliminary data.</text>
</comment>
<sequence>MAGVLEQLLEHKAAGNEAYKQKDFAAAIAGYSRAVKLLPLLEDPNDSDSAECVVRSSVDPEVLKQGAIILCNRAAAYMGENKPIPALADAQRASDFDPDNWKGHWRTGLSLMMMKPRLERSEQAIAAFERAKASPTLPESELENVNKAIAHAQYRLKEGQDSLDMPDMSNCCIS</sequence>
<dbReference type="InterPro" id="IPR019734">
    <property type="entry name" value="TPR_rpt"/>
</dbReference>
<gene>
    <name evidence="3" type="ORF">AB1Y20_022163</name>
</gene>
<protein>
    <submittedName>
        <fullName evidence="3">Uncharacterized protein</fullName>
    </submittedName>
</protein>
<dbReference type="Proteomes" id="UP001515480">
    <property type="component" value="Unassembled WGS sequence"/>
</dbReference>
<evidence type="ECO:0000313" key="3">
    <source>
        <dbReference type="EMBL" id="KAL1520587.1"/>
    </source>
</evidence>
<evidence type="ECO:0000313" key="4">
    <source>
        <dbReference type="Proteomes" id="UP001515480"/>
    </source>
</evidence>
<accession>A0AB34JH58</accession>
<keyword evidence="4" id="KW-1185">Reference proteome</keyword>
<evidence type="ECO:0000256" key="2">
    <source>
        <dbReference type="ARBA" id="ARBA00022803"/>
    </source>
</evidence>
<dbReference type="InterPro" id="IPR011990">
    <property type="entry name" value="TPR-like_helical_dom_sf"/>
</dbReference>
<evidence type="ECO:0000256" key="1">
    <source>
        <dbReference type="ARBA" id="ARBA00022737"/>
    </source>
</evidence>
<name>A0AB34JH58_PRYPA</name>